<dbReference type="STRING" id="137246.A0A401THA2"/>
<organism evidence="2 3">
    <name type="scientific">Chiloscyllium punctatum</name>
    <name type="common">Brownbanded bambooshark</name>
    <name type="synonym">Hemiscyllium punctatum</name>
    <dbReference type="NCBI Taxonomy" id="137246"/>
    <lineage>
        <taxon>Eukaryota</taxon>
        <taxon>Metazoa</taxon>
        <taxon>Chordata</taxon>
        <taxon>Craniata</taxon>
        <taxon>Vertebrata</taxon>
        <taxon>Chondrichthyes</taxon>
        <taxon>Elasmobranchii</taxon>
        <taxon>Galeomorphii</taxon>
        <taxon>Galeoidea</taxon>
        <taxon>Orectolobiformes</taxon>
        <taxon>Hemiscylliidae</taxon>
        <taxon>Chiloscyllium</taxon>
    </lineage>
</organism>
<dbReference type="AlphaFoldDB" id="A0A401THA2"/>
<proteinExistence type="predicted"/>
<dbReference type="PANTHER" id="PTHR46850:SF1">
    <property type="entry name" value="CHROMODOMAIN-HELICASE-DNA-BINDING PROTEIN 9"/>
    <property type="match status" value="1"/>
</dbReference>
<dbReference type="GO" id="GO:0005524">
    <property type="term" value="F:ATP binding"/>
    <property type="evidence" value="ECO:0007669"/>
    <property type="project" value="InterPro"/>
</dbReference>
<dbReference type="PANTHER" id="PTHR46850">
    <property type="entry name" value="CHROMODOMAIN-HELICASE-DNA-BINDING PROTEIN 9"/>
    <property type="match status" value="1"/>
</dbReference>
<reference evidence="2 3" key="1">
    <citation type="journal article" date="2018" name="Nat. Ecol. Evol.">
        <title>Shark genomes provide insights into elasmobranch evolution and the origin of vertebrates.</title>
        <authorList>
            <person name="Hara Y"/>
            <person name="Yamaguchi K"/>
            <person name="Onimaru K"/>
            <person name="Kadota M"/>
            <person name="Koyanagi M"/>
            <person name="Keeley SD"/>
            <person name="Tatsumi K"/>
            <person name="Tanaka K"/>
            <person name="Motone F"/>
            <person name="Kageyama Y"/>
            <person name="Nozu R"/>
            <person name="Adachi N"/>
            <person name="Nishimura O"/>
            <person name="Nakagawa R"/>
            <person name="Tanegashima C"/>
            <person name="Kiyatake I"/>
            <person name="Matsumoto R"/>
            <person name="Murakumo K"/>
            <person name="Nishida K"/>
            <person name="Terakita A"/>
            <person name="Kuratani S"/>
            <person name="Sato K"/>
            <person name="Hyodo S Kuraku.S."/>
        </authorList>
    </citation>
    <scope>NUCLEOTIDE SEQUENCE [LARGE SCALE GENOMIC DNA]</scope>
</reference>
<dbReference type="Pfam" id="PF00176">
    <property type="entry name" value="SNF2-rel_dom"/>
    <property type="match status" value="1"/>
</dbReference>
<dbReference type="SUPFAM" id="SSF52540">
    <property type="entry name" value="P-loop containing nucleoside triphosphate hydrolases"/>
    <property type="match status" value="1"/>
</dbReference>
<evidence type="ECO:0000313" key="2">
    <source>
        <dbReference type="EMBL" id="GCC42044.1"/>
    </source>
</evidence>
<dbReference type="InterPro" id="IPR014001">
    <property type="entry name" value="Helicase_ATP-bd"/>
</dbReference>
<dbReference type="InterPro" id="IPR038718">
    <property type="entry name" value="SNF2-like_sf"/>
</dbReference>
<dbReference type="OrthoDB" id="5857104at2759"/>
<name>A0A401THA2_CHIPU</name>
<dbReference type="Gene3D" id="3.40.50.10810">
    <property type="entry name" value="Tandem AAA-ATPase domain"/>
    <property type="match status" value="1"/>
</dbReference>
<dbReference type="PROSITE" id="PS51192">
    <property type="entry name" value="HELICASE_ATP_BIND_1"/>
    <property type="match status" value="1"/>
</dbReference>
<dbReference type="InterPro" id="IPR051493">
    <property type="entry name" value="CHD"/>
</dbReference>
<dbReference type="InterPro" id="IPR027417">
    <property type="entry name" value="P-loop_NTPase"/>
</dbReference>
<comment type="caution">
    <text evidence="2">The sequence shown here is derived from an EMBL/GenBank/DDBJ whole genome shotgun (WGS) entry which is preliminary data.</text>
</comment>
<sequence length="114" mass="13244">MTFSPTQGHFIPGAYRFDALITTFEMILSDCPELREIQWRCVIIDEAHRLKNRNCKLLEGLKLMDLEHKVLLTGTPLQNTVEELFSLLNFLEPTQFPLESAFLQEFGDLKTEEQ</sequence>
<accession>A0A401THA2</accession>
<evidence type="ECO:0000313" key="3">
    <source>
        <dbReference type="Proteomes" id="UP000287033"/>
    </source>
</evidence>
<gene>
    <name evidence="2" type="ORF">chiPu_0026302</name>
</gene>
<keyword evidence="3" id="KW-1185">Reference proteome</keyword>
<dbReference type="Proteomes" id="UP000287033">
    <property type="component" value="Unassembled WGS sequence"/>
</dbReference>
<dbReference type="OMA" id="LPWSGWF"/>
<feature type="domain" description="Helicase ATP-binding" evidence="1">
    <location>
        <begin position="1"/>
        <end position="94"/>
    </location>
</feature>
<protein>
    <recommendedName>
        <fullName evidence="1">Helicase ATP-binding domain-containing protein</fullName>
    </recommendedName>
</protein>
<feature type="non-terminal residue" evidence="2">
    <location>
        <position position="114"/>
    </location>
</feature>
<evidence type="ECO:0000259" key="1">
    <source>
        <dbReference type="PROSITE" id="PS51192"/>
    </source>
</evidence>
<dbReference type="EMBL" id="BEZZ01076471">
    <property type="protein sequence ID" value="GCC42044.1"/>
    <property type="molecule type" value="Genomic_DNA"/>
</dbReference>
<dbReference type="InterPro" id="IPR000330">
    <property type="entry name" value="SNF2_N"/>
</dbReference>